<protein>
    <submittedName>
        <fullName evidence="1">(raccoon dog) hypothetical protein</fullName>
    </submittedName>
</protein>
<proteinExistence type="predicted"/>
<gene>
    <name evidence="1" type="ORF">NYPRO_LOCUS17530</name>
</gene>
<sequence>MLWVEVSVWRSWAQLHRKLSDLCTRLKNALKIDVKASAEKAFGSSVKNGKCKKKRQM</sequence>
<comment type="caution">
    <text evidence="1">The sequence shown here is derived from an EMBL/GenBank/DDBJ whole genome shotgun (WGS) entry which is preliminary data.</text>
</comment>
<keyword evidence="2" id="KW-1185">Reference proteome</keyword>
<reference evidence="1" key="1">
    <citation type="submission" date="2020-12" db="EMBL/GenBank/DDBJ databases">
        <authorList>
            <consortium name="Molecular Ecology Group"/>
        </authorList>
    </citation>
    <scope>NUCLEOTIDE SEQUENCE</scope>
    <source>
        <strain evidence="1">TBG_1078</strain>
    </source>
</reference>
<evidence type="ECO:0000313" key="2">
    <source>
        <dbReference type="Proteomes" id="UP000645828"/>
    </source>
</evidence>
<name>A0A811Z4T8_NYCPR</name>
<dbReference type="AlphaFoldDB" id="A0A811Z4T8"/>
<organism evidence="1 2">
    <name type="scientific">Nyctereutes procyonoides</name>
    <name type="common">Raccoon dog</name>
    <name type="synonym">Canis procyonoides</name>
    <dbReference type="NCBI Taxonomy" id="34880"/>
    <lineage>
        <taxon>Eukaryota</taxon>
        <taxon>Metazoa</taxon>
        <taxon>Chordata</taxon>
        <taxon>Craniata</taxon>
        <taxon>Vertebrata</taxon>
        <taxon>Euteleostomi</taxon>
        <taxon>Mammalia</taxon>
        <taxon>Eutheria</taxon>
        <taxon>Laurasiatheria</taxon>
        <taxon>Carnivora</taxon>
        <taxon>Caniformia</taxon>
        <taxon>Canidae</taxon>
        <taxon>Nyctereutes</taxon>
    </lineage>
</organism>
<evidence type="ECO:0000313" key="1">
    <source>
        <dbReference type="EMBL" id="CAD7684737.1"/>
    </source>
</evidence>
<accession>A0A811Z4T8</accession>
<dbReference type="EMBL" id="CAJHUB010000759">
    <property type="protein sequence ID" value="CAD7684737.1"/>
    <property type="molecule type" value="Genomic_DNA"/>
</dbReference>
<dbReference type="Proteomes" id="UP000645828">
    <property type="component" value="Unassembled WGS sequence"/>
</dbReference>